<evidence type="ECO:0000256" key="1">
    <source>
        <dbReference type="SAM" id="SignalP"/>
    </source>
</evidence>
<dbReference type="Gramene" id="TraesCS3A03G0955200.1">
    <property type="protein sequence ID" value="TraesCS3A03G0955200.1.CDS"/>
    <property type="gene ID" value="TraesCS3A03G0955200"/>
</dbReference>
<proteinExistence type="predicted"/>
<protein>
    <submittedName>
        <fullName evidence="2">Uncharacterized protein</fullName>
    </submittedName>
</protein>
<dbReference type="Gramene" id="TraesCLE_scaffold_105637_01G000100.1">
    <property type="protein sequence ID" value="TraesCLE_scaffold_105637_01G000100.1"/>
    <property type="gene ID" value="TraesCLE_scaffold_105637_01G000100"/>
</dbReference>
<evidence type="ECO:0000313" key="3">
    <source>
        <dbReference type="Proteomes" id="UP000019116"/>
    </source>
</evidence>
<name>A0A3B6EN24_WHEAT</name>
<dbReference type="Gramene" id="TraesCS3A02G408900.1">
    <property type="protein sequence ID" value="TraesCS3A02G408900.1"/>
    <property type="gene ID" value="TraesCS3A02G408900"/>
</dbReference>
<dbReference type="Proteomes" id="UP000019116">
    <property type="component" value="Chromosome 3A"/>
</dbReference>
<sequence>MALRHPRHSVYAQLRLLALARVAVLGTQKTRMTHGTFQVRLVDRTHIMVSSLVINWSMTKNILKQTQPYITSCASGRHAVEAKGCRFMLSEGDMVKAAKGKDYRLLDWEFGTLPAK</sequence>
<dbReference type="Gramene" id="TraesLAC3A03G01422620.1">
    <property type="protein sequence ID" value="TraesLAC3A03G01422620.1"/>
    <property type="gene ID" value="TraesLAC3A03G01422620"/>
</dbReference>
<keyword evidence="3" id="KW-1185">Reference proteome</keyword>
<feature type="signal peptide" evidence="1">
    <location>
        <begin position="1"/>
        <end position="26"/>
    </location>
</feature>
<evidence type="ECO:0000313" key="2">
    <source>
        <dbReference type="EnsemblPlants" id="TraesCS3A02G408900.1"/>
    </source>
</evidence>
<dbReference type="Gramene" id="TraesWEE_scaffold_053748_01G000300.1">
    <property type="protein sequence ID" value="TraesWEE_scaffold_053748_01G000300.1"/>
    <property type="gene ID" value="TraesWEE_scaffold_053748_01G000300"/>
</dbReference>
<keyword evidence="1" id="KW-0732">Signal</keyword>
<accession>A0A3B6EN24</accession>
<dbReference type="EnsemblPlants" id="TraesCS3A02G408900.1">
    <property type="protein sequence ID" value="TraesCS3A02G408900.1"/>
    <property type="gene ID" value="TraesCS3A02G408900"/>
</dbReference>
<reference evidence="2" key="1">
    <citation type="submission" date="2018-08" db="EMBL/GenBank/DDBJ databases">
        <authorList>
            <person name="Rossello M."/>
        </authorList>
    </citation>
    <scope>NUCLEOTIDE SEQUENCE [LARGE SCALE GENOMIC DNA]</scope>
    <source>
        <strain evidence="2">cv. Chinese Spring</strain>
    </source>
</reference>
<dbReference type="OMA" id="ADRTHIM"/>
<organism evidence="2">
    <name type="scientific">Triticum aestivum</name>
    <name type="common">Wheat</name>
    <dbReference type="NCBI Taxonomy" id="4565"/>
    <lineage>
        <taxon>Eukaryota</taxon>
        <taxon>Viridiplantae</taxon>
        <taxon>Streptophyta</taxon>
        <taxon>Embryophyta</taxon>
        <taxon>Tracheophyta</taxon>
        <taxon>Spermatophyta</taxon>
        <taxon>Magnoliopsida</taxon>
        <taxon>Liliopsida</taxon>
        <taxon>Poales</taxon>
        <taxon>Poaceae</taxon>
        <taxon>BOP clade</taxon>
        <taxon>Pooideae</taxon>
        <taxon>Triticodae</taxon>
        <taxon>Triticeae</taxon>
        <taxon>Triticinae</taxon>
        <taxon>Triticum</taxon>
    </lineage>
</organism>
<dbReference type="Gramene" id="TraesROB_scaffold_074844_01G000100.1">
    <property type="protein sequence ID" value="TraesROB_scaffold_074844_01G000100.1"/>
    <property type="gene ID" value="TraesROB_scaffold_074844_01G000100"/>
</dbReference>
<dbReference type="AlphaFoldDB" id="A0A3B6EN24"/>
<reference evidence="2" key="2">
    <citation type="submission" date="2018-10" db="UniProtKB">
        <authorList>
            <consortium name="EnsemblPlants"/>
        </authorList>
    </citation>
    <scope>IDENTIFICATION</scope>
</reference>
<feature type="chain" id="PRO_5017308200" evidence="1">
    <location>
        <begin position="27"/>
        <end position="116"/>
    </location>
</feature>